<feature type="transmembrane region" description="Helical" evidence="7">
    <location>
        <begin position="39"/>
        <end position="59"/>
    </location>
</feature>
<dbReference type="InterPro" id="IPR005467">
    <property type="entry name" value="His_kinase_dom"/>
</dbReference>
<keyword evidence="13" id="KW-1185">Reference proteome</keyword>
<dbReference type="InterPro" id="IPR013767">
    <property type="entry name" value="PAS_fold"/>
</dbReference>
<comment type="catalytic activity">
    <reaction evidence="1">
        <text>ATP + protein L-histidine = ADP + protein N-phospho-L-histidine.</text>
        <dbReference type="EC" id="2.7.13.3"/>
    </reaction>
</comment>
<dbReference type="Pfam" id="PF02518">
    <property type="entry name" value="HATPase_c"/>
    <property type="match status" value="1"/>
</dbReference>
<feature type="transmembrane region" description="Helical" evidence="7">
    <location>
        <begin position="183"/>
        <end position="202"/>
    </location>
</feature>
<evidence type="ECO:0000256" key="7">
    <source>
        <dbReference type="SAM" id="Phobius"/>
    </source>
</evidence>
<evidence type="ECO:0000313" key="12">
    <source>
        <dbReference type="EMBL" id="GHG73764.1"/>
    </source>
</evidence>
<dbReference type="SMART" id="SM00388">
    <property type="entry name" value="HisKA"/>
    <property type="match status" value="1"/>
</dbReference>
<feature type="transmembrane region" description="Helical" evidence="7">
    <location>
        <begin position="112"/>
        <end position="134"/>
    </location>
</feature>
<evidence type="ECO:0000259" key="10">
    <source>
        <dbReference type="PROSITE" id="PS50113"/>
    </source>
</evidence>
<dbReference type="Pfam" id="PF00989">
    <property type="entry name" value="PAS"/>
    <property type="match status" value="1"/>
</dbReference>
<dbReference type="EMBL" id="BNAO01000007">
    <property type="protein sequence ID" value="GHG73764.1"/>
    <property type="molecule type" value="Genomic_DNA"/>
</dbReference>
<dbReference type="InterPro" id="IPR000700">
    <property type="entry name" value="PAS-assoc_C"/>
</dbReference>
<dbReference type="PROSITE" id="PS50113">
    <property type="entry name" value="PAC"/>
    <property type="match status" value="1"/>
</dbReference>
<keyword evidence="7" id="KW-1133">Transmembrane helix</keyword>
<evidence type="ECO:0000256" key="4">
    <source>
        <dbReference type="ARBA" id="ARBA00022553"/>
    </source>
</evidence>
<dbReference type="Pfam" id="PF00512">
    <property type="entry name" value="HisKA"/>
    <property type="match status" value="1"/>
</dbReference>
<comment type="subcellular location">
    <subcellularLocation>
        <location evidence="2">Membrane</location>
    </subcellularLocation>
</comment>
<dbReference type="SMART" id="SM00086">
    <property type="entry name" value="PAC"/>
    <property type="match status" value="1"/>
</dbReference>
<dbReference type="PROSITE" id="PS50109">
    <property type="entry name" value="HIS_KIN"/>
    <property type="match status" value="1"/>
</dbReference>
<dbReference type="InterPro" id="IPR035965">
    <property type="entry name" value="PAS-like_dom_sf"/>
</dbReference>
<dbReference type="SUPFAM" id="SSF55785">
    <property type="entry name" value="PYP-like sensor domain (PAS domain)"/>
    <property type="match status" value="1"/>
</dbReference>
<feature type="transmembrane region" description="Helical" evidence="7">
    <location>
        <begin position="66"/>
        <end position="88"/>
    </location>
</feature>
<feature type="domain" description="PAC" evidence="10">
    <location>
        <begin position="532"/>
        <end position="584"/>
    </location>
</feature>
<keyword evidence="4" id="KW-0597">Phosphoprotein</keyword>
<comment type="caution">
    <text evidence="12">The sequence shown here is derived from an EMBL/GenBank/DDBJ whole genome shotgun (WGS) entry which is preliminary data.</text>
</comment>
<dbReference type="Gene3D" id="3.30.450.20">
    <property type="entry name" value="PAS domain"/>
    <property type="match status" value="1"/>
</dbReference>
<keyword evidence="6" id="KW-0418">Kinase</keyword>
<proteinExistence type="predicted"/>
<evidence type="ECO:0000256" key="3">
    <source>
        <dbReference type="ARBA" id="ARBA00012438"/>
    </source>
</evidence>
<dbReference type="InterPro" id="IPR000014">
    <property type="entry name" value="PAS"/>
</dbReference>
<accession>A0ABQ3L041</accession>
<dbReference type="SMART" id="SM00091">
    <property type="entry name" value="PAS"/>
    <property type="match status" value="1"/>
</dbReference>
<gene>
    <name evidence="12" type="ORF">GCM10010919_26880</name>
</gene>
<feature type="transmembrane region" description="Helical" evidence="7">
    <location>
        <begin position="346"/>
        <end position="363"/>
    </location>
</feature>
<reference evidence="13" key="1">
    <citation type="journal article" date="2019" name="Int. J. Syst. Evol. Microbiol.">
        <title>The Global Catalogue of Microorganisms (GCM) 10K type strain sequencing project: providing services to taxonomists for standard genome sequencing and annotation.</title>
        <authorList>
            <consortium name="The Broad Institute Genomics Platform"/>
            <consortium name="The Broad Institute Genome Sequencing Center for Infectious Disease"/>
            <person name="Wu L."/>
            <person name="Ma J."/>
        </authorList>
    </citation>
    <scope>NUCLEOTIDE SEQUENCE [LARGE SCALE GENOMIC DNA]</scope>
    <source>
        <strain evidence="13">CGMCC 1.7003</strain>
    </source>
</reference>
<dbReference type="EC" id="2.7.13.3" evidence="3"/>
<dbReference type="NCBIfam" id="TIGR00229">
    <property type="entry name" value="sensory_box"/>
    <property type="match status" value="1"/>
</dbReference>
<keyword evidence="7" id="KW-0812">Transmembrane</keyword>
<name>A0ABQ3L041_9ALTE</name>
<dbReference type="SUPFAM" id="SSF55874">
    <property type="entry name" value="ATPase domain of HSP90 chaperone/DNA topoisomerase II/histidine kinase"/>
    <property type="match status" value="1"/>
</dbReference>
<organism evidence="12 13">
    <name type="scientific">Alishewanella longhuensis</name>
    <dbReference type="NCBI Taxonomy" id="1091037"/>
    <lineage>
        <taxon>Bacteria</taxon>
        <taxon>Pseudomonadati</taxon>
        <taxon>Pseudomonadota</taxon>
        <taxon>Gammaproteobacteria</taxon>
        <taxon>Alteromonadales</taxon>
        <taxon>Alteromonadaceae</taxon>
        <taxon>Alishewanella</taxon>
    </lineage>
</organism>
<feature type="domain" description="Histidine kinase" evidence="8">
    <location>
        <begin position="588"/>
        <end position="807"/>
    </location>
</feature>
<dbReference type="PANTHER" id="PTHR43047:SF72">
    <property type="entry name" value="OSMOSENSING HISTIDINE PROTEIN KINASE SLN1"/>
    <property type="match status" value="1"/>
</dbReference>
<dbReference type="InterPro" id="IPR004358">
    <property type="entry name" value="Sig_transdc_His_kin-like_C"/>
</dbReference>
<dbReference type="InterPro" id="IPR003594">
    <property type="entry name" value="HATPase_dom"/>
</dbReference>
<dbReference type="SMART" id="SM00387">
    <property type="entry name" value="HATPase_c"/>
    <property type="match status" value="1"/>
</dbReference>
<dbReference type="InterPro" id="IPR001610">
    <property type="entry name" value="PAC"/>
</dbReference>
<dbReference type="RefSeq" id="WP_189433538.1">
    <property type="nucleotide sequence ID" value="NZ_BNAO01000007.1"/>
</dbReference>
<feature type="transmembrane region" description="Helical" evidence="7">
    <location>
        <begin position="146"/>
        <end position="163"/>
    </location>
</feature>
<dbReference type="PROSITE" id="PS50885">
    <property type="entry name" value="HAMP"/>
    <property type="match status" value="1"/>
</dbReference>
<evidence type="ECO:0000256" key="1">
    <source>
        <dbReference type="ARBA" id="ARBA00000085"/>
    </source>
</evidence>
<feature type="domain" description="HAMP" evidence="11">
    <location>
        <begin position="365"/>
        <end position="420"/>
    </location>
</feature>
<keyword evidence="7" id="KW-0472">Membrane</keyword>
<dbReference type="Gene3D" id="3.30.565.10">
    <property type="entry name" value="Histidine kinase-like ATPase, C-terminal domain"/>
    <property type="match status" value="1"/>
</dbReference>
<keyword evidence="5" id="KW-0808">Transferase</keyword>
<protein>
    <recommendedName>
        <fullName evidence="3">histidine kinase</fullName>
        <ecNumber evidence="3">2.7.13.3</ecNumber>
    </recommendedName>
</protein>
<dbReference type="InterPro" id="IPR003661">
    <property type="entry name" value="HisK_dim/P_dom"/>
</dbReference>
<dbReference type="Proteomes" id="UP000659697">
    <property type="component" value="Unassembled WGS sequence"/>
</dbReference>
<dbReference type="Gene3D" id="1.10.287.130">
    <property type="match status" value="1"/>
</dbReference>
<dbReference type="CDD" id="cd00082">
    <property type="entry name" value="HisKA"/>
    <property type="match status" value="1"/>
</dbReference>
<evidence type="ECO:0000256" key="2">
    <source>
        <dbReference type="ARBA" id="ARBA00004370"/>
    </source>
</evidence>
<dbReference type="InterPro" id="IPR036097">
    <property type="entry name" value="HisK_dim/P_sf"/>
</dbReference>
<dbReference type="InterPro" id="IPR036890">
    <property type="entry name" value="HATPase_C_sf"/>
</dbReference>
<dbReference type="PANTHER" id="PTHR43047">
    <property type="entry name" value="TWO-COMPONENT HISTIDINE PROTEIN KINASE"/>
    <property type="match status" value="1"/>
</dbReference>
<feature type="domain" description="PAS" evidence="9">
    <location>
        <begin position="443"/>
        <end position="515"/>
    </location>
</feature>
<evidence type="ECO:0000259" key="8">
    <source>
        <dbReference type="PROSITE" id="PS50109"/>
    </source>
</evidence>
<dbReference type="SUPFAM" id="SSF47384">
    <property type="entry name" value="Homodimeric domain of signal transducing histidine kinase"/>
    <property type="match status" value="1"/>
</dbReference>
<sequence>MAKASHSDAWFVLPFKFWLLAVLLFTALAATLNLVRLPLFFGIEFIFGSVVAVLAIVLLGVKAAVIVGCLGAAVTFVIWGHPYAWLIFSLEILWLCWQRQSRQGMHLVLQDLVFWVLFGLPLIIVCYVFALDASWQTAALVGLKQMTNGVFNTLLASTLLLLMQLQPVLSKRFKLPLVSLRQLLFHTLMGLTLFSGSVPLLLDARKLNAEYESSVAQRLKLLTTILQQQLQTLGTEQRNDPRAVAALMRDLLPYNDVGLALLDSKAQRRYEVGLLQSLNTEAGTIPVVGFSKWLPTDVNLRLQRWRKSRYRYILHTETLGEVNYIVAEQGATTVVMQLEQASARQLVLMVSFMLLTVLVSSLLSKAISAPVKRLVLVSSRLTGDIARGNLSEIPPSHVAEYHKLSQTLQVMSTELARTFTVNHATQLTLTQQVAEQTKQLQQSNSQLEAILAAAADFSIIATDLDGVITYFSRGAERLLGYRAEELVNSQTPAVFHLESEVQQRAAALSAELNQQVTPFQAFVIIAEQTGSESREWQYVRKDGQTIPVLLTVTPIIDATGVTRGYLGIAKDISERHRNEKLKNEFISTVSHELRTPLTSIYGALRVVNSGTLAELPPKVASLLRVAEVNSKRLTNLINDLLDIEKLLAGKMQLDLKIQPLLELVEEAVVAVTSYAEQYQVKLHTLLPSENCYAKVDATKLVQVLINLLSNAIKFSAAEATVQVRLLTMPSEVKIVVVDQGAGITDVFKAHIFERFSQGDAASTRKYGGTGLGLAISKELTEQMGGVIGFSSEVAKGSSFWITFPRVLPKEDI</sequence>
<dbReference type="CDD" id="cd00130">
    <property type="entry name" value="PAS"/>
    <property type="match status" value="1"/>
</dbReference>
<evidence type="ECO:0000256" key="6">
    <source>
        <dbReference type="ARBA" id="ARBA00022777"/>
    </source>
</evidence>
<evidence type="ECO:0000259" key="9">
    <source>
        <dbReference type="PROSITE" id="PS50112"/>
    </source>
</evidence>
<dbReference type="PROSITE" id="PS50112">
    <property type="entry name" value="PAS"/>
    <property type="match status" value="1"/>
</dbReference>
<evidence type="ECO:0000313" key="13">
    <source>
        <dbReference type="Proteomes" id="UP000659697"/>
    </source>
</evidence>
<dbReference type="InterPro" id="IPR003660">
    <property type="entry name" value="HAMP_dom"/>
</dbReference>
<evidence type="ECO:0000256" key="5">
    <source>
        <dbReference type="ARBA" id="ARBA00022679"/>
    </source>
</evidence>
<dbReference type="CDD" id="cd16922">
    <property type="entry name" value="HATPase_EvgS-ArcB-TorS-like"/>
    <property type="match status" value="1"/>
</dbReference>
<dbReference type="PRINTS" id="PR00344">
    <property type="entry name" value="BCTRLSENSOR"/>
</dbReference>
<evidence type="ECO:0000259" key="11">
    <source>
        <dbReference type="PROSITE" id="PS50885"/>
    </source>
</evidence>
<dbReference type="Gene3D" id="6.10.340.10">
    <property type="match status" value="1"/>
</dbReference>